<name>A0ABT0H538_9FLAO</name>
<proteinExistence type="inferred from homology"/>
<dbReference type="GO" id="GO:0016787">
    <property type="term" value="F:hydrolase activity"/>
    <property type="evidence" value="ECO:0007669"/>
    <property type="project" value="UniProtKB-KW"/>
</dbReference>
<reference evidence="3" key="1">
    <citation type="submission" date="2022-04" db="EMBL/GenBank/DDBJ databases">
        <authorList>
            <person name="Ren T."/>
        </authorList>
    </citation>
    <scope>NUCLEOTIDE SEQUENCE</scope>
    <source>
        <strain evidence="3">F63249</strain>
    </source>
</reference>
<dbReference type="SUPFAM" id="SSF48452">
    <property type="entry name" value="TPR-like"/>
    <property type="match status" value="1"/>
</dbReference>
<dbReference type="SUPFAM" id="SSF53474">
    <property type="entry name" value="alpha/beta-Hydrolases"/>
    <property type="match status" value="1"/>
</dbReference>
<protein>
    <submittedName>
        <fullName evidence="3">Alpha/beta hydrolase-fold protein</fullName>
    </submittedName>
</protein>
<keyword evidence="2 3" id="KW-0378">Hydrolase</keyword>
<evidence type="ECO:0000313" key="3">
    <source>
        <dbReference type="EMBL" id="MCK8479481.1"/>
    </source>
</evidence>
<organism evidence="3 4">
    <name type="scientific">Psychroserpens algicola</name>
    <dbReference type="NCBI Taxonomy" id="1719034"/>
    <lineage>
        <taxon>Bacteria</taxon>
        <taxon>Pseudomonadati</taxon>
        <taxon>Bacteroidota</taxon>
        <taxon>Flavobacteriia</taxon>
        <taxon>Flavobacteriales</taxon>
        <taxon>Flavobacteriaceae</taxon>
        <taxon>Psychroserpens</taxon>
    </lineage>
</organism>
<dbReference type="InterPro" id="IPR029058">
    <property type="entry name" value="AB_hydrolase_fold"/>
</dbReference>
<dbReference type="EMBL" id="JALPQF010000002">
    <property type="protein sequence ID" value="MCK8479481.1"/>
    <property type="molecule type" value="Genomic_DNA"/>
</dbReference>
<evidence type="ECO:0000256" key="1">
    <source>
        <dbReference type="ARBA" id="ARBA00005622"/>
    </source>
</evidence>
<dbReference type="InterPro" id="IPR011990">
    <property type="entry name" value="TPR-like_helical_dom_sf"/>
</dbReference>
<dbReference type="InterPro" id="IPR000801">
    <property type="entry name" value="Esterase-like"/>
</dbReference>
<dbReference type="Pfam" id="PF00756">
    <property type="entry name" value="Esterase"/>
    <property type="match status" value="1"/>
</dbReference>
<dbReference type="RefSeq" id="WP_248411797.1">
    <property type="nucleotide sequence ID" value="NZ_JALPQF010000002.1"/>
</dbReference>
<evidence type="ECO:0000313" key="4">
    <source>
        <dbReference type="Proteomes" id="UP001203687"/>
    </source>
</evidence>
<dbReference type="PANTHER" id="PTHR40841">
    <property type="entry name" value="SIDEROPHORE TRIACETYLFUSARININE C ESTERASE"/>
    <property type="match status" value="1"/>
</dbReference>
<dbReference type="Gene3D" id="1.25.40.10">
    <property type="entry name" value="Tetratricopeptide repeat domain"/>
    <property type="match status" value="1"/>
</dbReference>
<sequence>MTYQAYLKFLFVFMMSGIISAQEISIGERHSFSSEILNEQRSYQVYLPPSYHENPEAKFPVIYVLDGDYNFHYDSGLIEFLSNSAFTIPEAILIGISDNGSTKQLENSDPKKNADTFIRYIQSELKPKINTSYRTSHLDILIGHSKFGILATHYWMTNPKDFDVFLAIDPSYWFNDYEIVKRLESELQNGFTTNSKLYIAQANTEGMGIDELVSVLQKESPEQTNWHLNSYPEDNHGSLHLKAITDVLNTVFKGWDLNREIFYSFKNGNDVINHYKLISDKYDSEFLLPWYSLGNITYYYIRQNKPEDLAQMESGIKTHFPASLEQFHIQLANNYLSFENLEEAEKRFKVCLFANPDSYKALEGLSKIAAINEDTKTAINYLEQSIAIAKDKQVRQYYLNELKANLNQLKQ</sequence>
<evidence type="ECO:0000256" key="2">
    <source>
        <dbReference type="ARBA" id="ARBA00022801"/>
    </source>
</evidence>
<dbReference type="PANTHER" id="PTHR40841:SF2">
    <property type="entry name" value="SIDEROPHORE-DEGRADING ESTERASE (EUROFUNG)"/>
    <property type="match status" value="1"/>
</dbReference>
<gene>
    <name evidence="3" type="ORF">MUY34_02550</name>
</gene>
<dbReference type="Gene3D" id="3.40.50.1820">
    <property type="entry name" value="alpha/beta hydrolase"/>
    <property type="match status" value="1"/>
</dbReference>
<keyword evidence="4" id="KW-1185">Reference proteome</keyword>
<dbReference type="Proteomes" id="UP001203687">
    <property type="component" value="Unassembled WGS sequence"/>
</dbReference>
<comment type="caution">
    <text evidence="3">The sequence shown here is derived from an EMBL/GenBank/DDBJ whole genome shotgun (WGS) entry which is preliminary data.</text>
</comment>
<dbReference type="InterPro" id="IPR052558">
    <property type="entry name" value="Siderophore_Hydrolase_D"/>
</dbReference>
<accession>A0ABT0H538</accession>
<comment type="similarity">
    <text evidence="1">Belongs to the esterase D family.</text>
</comment>